<sequence>MGWSVHGWVRYGCALVGLAAVPGCADAEAPGIRETRGALTEAPLTVSLTFDDTLANQFPAAAMLEAHEMRGTFFVNSPRLDRAGSMSLAQVKEMQDGGATLNGGHEIGGHSLGHHHLPELSYDGKRMEVCNDRADLLANGFTAQTFGYPFGDDGGTGSDAWTAIDDCNYNLARDIGGLNNAAGYCGKPPSNTSGSHAESIPPRDRHVVRTPASIGPGCTLDDLMAYVDNARLNTSGPGWIVFPFHNVCDGCSSNAISPALLAQFLGWLRGEVESGRVVVKPMRDVIPGLVEPAVIWNGEGGLLKNAALERSGSVDPSLAHCWQRTGDGLNRYRWERITGRRGSGLRLTISAYETGGRHLTSTQDSGACAPVNAVEGQRFTASAYYRSNTSPVLAVHYRDASGWHVLEESAAGRLPPSPESWASARLTTSAPVPEGATHVSVSLGLRAAGWVEMDDFRLTPR</sequence>
<dbReference type="PANTHER" id="PTHR34216:SF3">
    <property type="entry name" value="POLY-BETA-1,6-N-ACETYL-D-GLUCOSAMINE N-DEACETYLASE"/>
    <property type="match status" value="1"/>
</dbReference>
<proteinExistence type="predicted"/>
<reference evidence="4 5" key="1">
    <citation type="submission" date="2015-09" db="EMBL/GenBank/DDBJ databases">
        <title>Sorangium comparison.</title>
        <authorList>
            <person name="Zaburannyi N."/>
            <person name="Bunk B."/>
            <person name="Overmann J."/>
            <person name="Mueller R."/>
        </authorList>
    </citation>
    <scope>NUCLEOTIDE SEQUENCE [LARGE SCALE GENOMIC DNA]</scope>
    <source>
        <strain evidence="4 5">So ceGT47</strain>
    </source>
</reference>
<accession>A0A4P2Q338</accession>
<dbReference type="InterPro" id="IPR051398">
    <property type="entry name" value="Polysacch_Deacetylase"/>
</dbReference>
<dbReference type="OrthoDB" id="2795102at2"/>
<dbReference type="EMBL" id="CP012670">
    <property type="protein sequence ID" value="AUX23714.1"/>
    <property type="molecule type" value="Genomic_DNA"/>
</dbReference>
<evidence type="ECO:0000259" key="3">
    <source>
        <dbReference type="Pfam" id="PF01522"/>
    </source>
</evidence>
<dbReference type="CDD" id="cd10967">
    <property type="entry name" value="CE4_GLA_like_6s"/>
    <property type="match status" value="1"/>
</dbReference>
<evidence type="ECO:0000256" key="1">
    <source>
        <dbReference type="ARBA" id="ARBA00004613"/>
    </source>
</evidence>
<feature type="domain" description="NodB homology" evidence="3">
    <location>
        <begin position="45"/>
        <end position="167"/>
    </location>
</feature>
<dbReference type="PANTHER" id="PTHR34216">
    <property type="match status" value="1"/>
</dbReference>
<protein>
    <recommendedName>
        <fullName evidence="3">NodB homology domain-containing protein</fullName>
    </recommendedName>
</protein>
<dbReference type="SUPFAM" id="SSF88713">
    <property type="entry name" value="Glycoside hydrolase/deacetylase"/>
    <property type="match status" value="1"/>
</dbReference>
<gene>
    <name evidence="4" type="ORF">SOCEGT47_042440</name>
</gene>
<evidence type="ECO:0000313" key="4">
    <source>
        <dbReference type="EMBL" id="AUX23714.1"/>
    </source>
</evidence>
<dbReference type="Proteomes" id="UP000295781">
    <property type="component" value="Chromosome"/>
</dbReference>
<evidence type="ECO:0000313" key="5">
    <source>
        <dbReference type="Proteomes" id="UP000295781"/>
    </source>
</evidence>
<dbReference type="GO" id="GO:0005975">
    <property type="term" value="P:carbohydrate metabolic process"/>
    <property type="evidence" value="ECO:0007669"/>
    <property type="project" value="InterPro"/>
</dbReference>
<keyword evidence="2" id="KW-0732">Signal</keyword>
<dbReference type="GO" id="GO:0016810">
    <property type="term" value="F:hydrolase activity, acting on carbon-nitrogen (but not peptide) bonds"/>
    <property type="evidence" value="ECO:0007669"/>
    <property type="project" value="InterPro"/>
</dbReference>
<dbReference type="AlphaFoldDB" id="A0A4P2Q338"/>
<comment type="subcellular location">
    <subcellularLocation>
        <location evidence="1">Secreted</location>
    </subcellularLocation>
</comment>
<dbReference type="Gene3D" id="3.20.20.370">
    <property type="entry name" value="Glycoside hydrolase/deacetylase"/>
    <property type="match status" value="1"/>
</dbReference>
<dbReference type="InterPro" id="IPR011330">
    <property type="entry name" value="Glyco_hydro/deAcase_b/a-brl"/>
</dbReference>
<organism evidence="4 5">
    <name type="scientific">Sorangium cellulosum</name>
    <name type="common">Polyangium cellulosum</name>
    <dbReference type="NCBI Taxonomy" id="56"/>
    <lineage>
        <taxon>Bacteria</taxon>
        <taxon>Pseudomonadati</taxon>
        <taxon>Myxococcota</taxon>
        <taxon>Polyangia</taxon>
        <taxon>Polyangiales</taxon>
        <taxon>Polyangiaceae</taxon>
        <taxon>Sorangium</taxon>
    </lineage>
</organism>
<dbReference type="GO" id="GO:0005576">
    <property type="term" value="C:extracellular region"/>
    <property type="evidence" value="ECO:0007669"/>
    <property type="project" value="UniProtKB-SubCell"/>
</dbReference>
<dbReference type="Pfam" id="PF01522">
    <property type="entry name" value="Polysacc_deac_1"/>
    <property type="match status" value="1"/>
</dbReference>
<dbReference type="InterPro" id="IPR002509">
    <property type="entry name" value="NODB_dom"/>
</dbReference>
<name>A0A4P2Q338_SORCE</name>
<evidence type="ECO:0000256" key="2">
    <source>
        <dbReference type="ARBA" id="ARBA00022729"/>
    </source>
</evidence>
<dbReference type="RefSeq" id="WP_129349081.1">
    <property type="nucleotide sequence ID" value="NZ_CP012670.1"/>
</dbReference>